<organism evidence="2">
    <name type="scientific">Salix viminalis</name>
    <name type="common">Common osier</name>
    <name type="synonym">Basket willow</name>
    <dbReference type="NCBI Taxonomy" id="40686"/>
    <lineage>
        <taxon>Eukaryota</taxon>
        <taxon>Viridiplantae</taxon>
        <taxon>Streptophyta</taxon>
        <taxon>Embryophyta</taxon>
        <taxon>Tracheophyta</taxon>
        <taxon>Spermatophyta</taxon>
        <taxon>Magnoliopsida</taxon>
        <taxon>eudicotyledons</taxon>
        <taxon>Gunneridae</taxon>
        <taxon>Pentapetalae</taxon>
        <taxon>rosids</taxon>
        <taxon>fabids</taxon>
        <taxon>Malpighiales</taxon>
        <taxon>Salicaceae</taxon>
        <taxon>Saliceae</taxon>
        <taxon>Salix</taxon>
    </lineage>
</organism>
<feature type="transmembrane region" description="Helical" evidence="1">
    <location>
        <begin position="12"/>
        <end position="33"/>
    </location>
</feature>
<evidence type="ECO:0000313" key="2">
    <source>
        <dbReference type="EMBL" id="VFU32440.1"/>
    </source>
</evidence>
<gene>
    <name evidence="2" type="ORF">SVIM_LOCUS141682</name>
</gene>
<keyword evidence="1" id="KW-0472">Membrane</keyword>
<keyword evidence="1" id="KW-1133">Transmembrane helix</keyword>
<name>A0A6N2L583_SALVM</name>
<reference evidence="2" key="1">
    <citation type="submission" date="2019-03" db="EMBL/GenBank/DDBJ databases">
        <authorList>
            <person name="Mank J."/>
            <person name="Almeida P."/>
        </authorList>
    </citation>
    <scope>NUCLEOTIDE SEQUENCE</scope>
    <source>
        <strain evidence="2">78183</strain>
    </source>
</reference>
<protein>
    <submittedName>
        <fullName evidence="2">Uncharacterized protein</fullName>
    </submittedName>
</protein>
<evidence type="ECO:0000256" key="1">
    <source>
        <dbReference type="SAM" id="Phobius"/>
    </source>
</evidence>
<sequence length="59" mass="6574">MRIGSSQSYAEGLFLMRCCWLVAVLNLVFWVLLKPGLSLVVTQYKQKEIGDLGCIGPVE</sequence>
<proteinExistence type="predicted"/>
<dbReference type="AlphaFoldDB" id="A0A6N2L583"/>
<keyword evidence="1" id="KW-0812">Transmembrane</keyword>
<accession>A0A6N2L583</accession>
<dbReference type="EMBL" id="CAADRP010000780">
    <property type="protein sequence ID" value="VFU32440.1"/>
    <property type="molecule type" value="Genomic_DNA"/>
</dbReference>